<name>A0A8H3LN19_9GLOM</name>
<organism evidence="2 3">
    <name type="scientific">Rhizophagus clarus</name>
    <dbReference type="NCBI Taxonomy" id="94130"/>
    <lineage>
        <taxon>Eukaryota</taxon>
        <taxon>Fungi</taxon>
        <taxon>Fungi incertae sedis</taxon>
        <taxon>Mucoromycota</taxon>
        <taxon>Glomeromycotina</taxon>
        <taxon>Glomeromycetes</taxon>
        <taxon>Glomerales</taxon>
        <taxon>Glomeraceae</taxon>
        <taxon>Rhizophagus</taxon>
    </lineage>
</organism>
<keyword evidence="1" id="KW-0472">Membrane</keyword>
<reference evidence="2" key="1">
    <citation type="submission" date="2019-10" db="EMBL/GenBank/DDBJ databases">
        <title>Conservation and host-specific expression of non-tandemly repeated heterogenous ribosome RNA gene in arbuscular mycorrhizal fungi.</title>
        <authorList>
            <person name="Maeda T."/>
            <person name="Kobayashi Y."/>
            <person name="Nakagawa T."/>
            <person name="Ezawa T."/>
            <person name="Yamaguchi K."/>
            <person name="Bino T."/>
            <person name="Nishimoto Y."/>
            <person name="Shigenobu S."/>
            <person name="Kawaguchi M."/>
        </authorList>
    </citation>
    <scope>NUCLEOTIDE SEQUENCE</scope>
    <source>
        <strain evidence="2">HR1</strain>
    </source>
</reference>
<feature type="transmembrane region" description="Helical" evidence="1">
    <location>
        <begin position="93"/>
        <end position="115"/>
    </location>
</feature>
<keyword evidence="1" id="KW-0812">Transmembrane</keyword>
<evidence type="ECO:0000256" key="1">
    <source>
        <dbReference type="SAM" id="Phobius"/>
    </source>
</evidence>
<evidence type="ECO:0000313" key="3">
    <source>
        <dbReference type="Proteomes" id="UP000615446"/>
    </source>
</evidence>
<protein>
    <submittedName>
        <fullName evidence="2">Uncharacterized protein</fullName>
    </submittedName>
</protein>
<comment type="caution">
    <text evidence="2">The sequence shown here is derived from an EMBL/GenBank/DDBJ whole genome shotgun (WGS) entry which is preliminary data.</text>
</comment>
<dbReference type="AlphaFoldDB" id="A0A8H3LN19"/>
<dbReference type="EMBL" id="BLAL01000206">
    <property type="protein sequence ID" value="GES91662.1"/>
    <property type="molecule type" value="Genomic_DNA"/>
</dbReference>
<evidence type="ECO:0000313" key="2">
    <source>
        <dbReference type="EMBL" id="GES91662.1"/>
    </source>
</evidence>
<keyword evidence="1" id="KW-1133">Transmembrane helix</keyword>
<accession>A0A8H3LN19</accession>
<proteinExistence type="predicted"/>
<gene>
    <name evidence="2" type="ORF">RCL2_001846600</name>
</gene>
<sequence>MVKAIYHSYTRFIPILYLISLTSSARSYQFYEKYSISIGNVYQQRTKTTRILNKIRVVLKIGKLRPFSNSSRSFFLCNSLSLLYFFSLDGLNAAYLCLSSSFFLCLSEFGTINLLSQD</sequence>
<dbReference type="Proteomes" id="UP000615446">
    <property type="component" value="Unassembled WGS sequence"/>
</dbReference>